<protein>
    <recommendedName>
        <fullName evidence="1">EF-hand domain-containing protein</fullName>
    </recommendedName>
</protein>
<dbReference type="InterPro" id="IPR011992">
    <property type="entry name" value="EF-hand-dom_pair"/>
</dbReference>
<reference evidence="2 3" key="1">
    <citation type="submission" date="2022-05" db="EMBL/GenBank/DDBJ databases">
        <authorList>
            <consortium name="Genoscope - CEA"/>
            <person name="William W."/>
        </authorList>
    </citation>
    <scope>NUCLEOTIDE SEQUENCE [LARGE SCALE GENOMIC DNA]</scope>
</reference>
<evidence type="ECO:0000259" key="1">
    <source>
        <dbReference type="PROSITE" id="PS50222"/>
    </source>
</evidence>
<organism evidence="2 3">
    <name type="scientific">Pocillopora meandrina</name>
    <dbReference type="NCBI Taxonomy" id="46732"/>
    <lineage>
        <taxon>Eukaryota</taxon>
        <taxon>Metazoa</taxon>
        <taxon>Cnidaria</taxon>
        <taxon>Anthozoa</taxon>
        <taxon>Hexacorallia</taxon>
        <taxon>Scleractinia</taxon>
        <taxon>Astrocoeniina</taxon>
        <taxon>Pocilloporidae</taxon>
        <taxon>Pocillopora</taxon>
    </lineage>
</organism>
<dbReference type="Gene3D" id="3.20.20.70">
    <property type="entry name" value="Aldolase class I"/>
    <property type="match status" value="1"/>
</dbReference>
<dbReference type="Proteomes" id="UP001159428">
    <property type="component" value="Unassembled WGS sequence"/>
</dbReference>
<keyword evidence="3" id="KW-1185">Reference proteome</keyword>
<dbReference type="GO" id="GO:0005509">
    <property type="term" value="F:calcium ion binding"/>
    <property type="evidence" value="ECO:0007669"/>
    <property type="project" value="InterPro"/>
</dbReference>
<gene>
    <name evidence="2" type="ORF">PMEA_00022318</name>
</gene>
<dbReference type="SUPFAM" id="SSF47473">
    <property type="entry name" value="EF-hand"/>
    <property type="match status" value="1"/>
</dbReference>
<dbReference type="InterPro" id="IPR013785">
    <property type="entry name" value="Aldolase_TIM"/>
</dbReference>
<evidence type="ECO:0000313" key="2">
    <source>
        <dbReference type="EMBL" id="CAH3145717.1"/>
    </source>
</evidence>
<comment type="caution">
    <text evidence="2">The sequence shown here is derived from an EMBL/GenBank/DDBJ whole genome shotgun (WGS) entry which is preliminary data.</text>
</comment>
<feature type="domain" description="EF-hand" evidence="1">
    <location>
        <begin position="499"/>
        <end position="534"/>
    </location>
</feature>
<sequence>MPFEELIQEVNDNIKQEKKKRARLRDLDLIVLDNSIRESTVGQLRGHTLENKRKIYDEVRKCGFQFKIVAAYSHMPRVDDSWVAEIVCECEEGKEDLGNLFAFSEFFESVSQGIPDTKTIPVGLRKMQEQGLINPIIEIDLAIKSINWEKFTMKNMFTLLTERFKWSRKYLSPDAKIMVNLRDFPDAMVYEMERLFSLVDYIASMPEAERPFGIMFEEPTGKFLPEEVGAWTAGVRKIMDSHGWTSGHLLAHVHKKWALGDMVQLECLINGANGIWASVCEEGAALGHACSTVTLMNLVRMGNKKVLKRYNCPALKDAASNVTKITTGLPPHPKQVIYGDRALNLAFDFGSIAGGTVGETDFDLAEFFGEEVRISTLATERMIQERLEDLFGKDRKFTKAMAAAMKEQMIKDLKGNTKEEYMSAAGIAMLFDRSGGKLTTEMSEVIAKVDVESVHAQNLIEEVRSIWNEWDIKEEEQNDDQLMFCSFYNGFMAPYFGCFMCDDTQKALQAINMDNDGYIDWNEFLVYLKWAMRQYPNIKDVDELLSVAFNKGIIPAMRDEVLSRKGKASRGKKFKSQTCCHA</sequence>
<proteinExistence type="predicted"/>
<dbReference type="AlphaFoldDB" id="A0AAU9XG41"/>
<dbReference type="PROSITE" id="PS50222">
    <property type="entry name" value="EF_HAND_2"/>
    <property type="match status" value="1"/>
</dbReference>
<dbReference type="EMBL" id="CALNXJ010000040">
    <property type="protein sequence ID" value="CAH3145717.1"/>
    <property type="molecule type" value="Genomic_DNA"/>
</dbReference>
<dbReference type="SUPFAM" id="SSF51569">
    <property type="entry name" value="Aldolase"/>
    <property type="match status" value="1"/>
</dbReference>
<accession>A0AAU9XG41</accession>
<name>A0AAU9XG41_9CNID</name>
<evidence type="ECO:0000313" key="3">
    <source>
        <dbReference type="Proteomes" id="UP001159428"/>
    </source>
</evidence>
<dbReference type="InterPro" id="IPR002048">
    <property type="entry name" value="EF_hand_dom"/>
</dbReference>